<keyword evidence="1" id="KW-0175">Coiled coil</keyword>
<reference evidence="4" key="1">
    <citation type="journal article" date="2019" name="Int. J. Syst. Evol. Microbiol.">
        <title>The Global Catalogue of Microorganisms (GCM) 10K type strain sequencing project: providing services to taxonomists for standard genome sequencing and annotation.</title>
        <authorList>
            <consortium name="The Broad Institute Genomics Platform"/>
            <consortium name="The Broad Institute Genome Sequencing Center for Infectious Disease"/>
            <person name="Wu L."/>
            <person name="Ma J."/>
        </authorList>
    </citation>
    <scope>NUCLEOTIDE SEQUENCE [LARGE SCALE GENOMIC DNA]</scope>
    <source>
        <strain evidence="4">CGMCC 1.15420</strain>
    </source>
</reference>
<protein>
    <submittedName>
        <fullName evidence="3">Serine recombinase</fullName>
    </submittedName>
</protein>
<dbReference type="PANTHER" id="PTHR30461:SF23">
    <property type="entry name" value="DNA RECOMBINASE-RELATED"/>
    <property type="match status" value="1"/>
</dbReference>
<dbReference type="RefSeq" id="WP_120464954.1">
    <property type="nucleotide sequence ID" value="NZ_BMIW01000060.1"/>
</dbReference>
<dbReference type="SUPFAM" id="SSF53041">
    <property type="entry name" value="Resolvase-like"/>
    <property type="match status" value="1"/>
</dbReference>
<evidence type="ECO:0000256" key="1">
    <source>
        <dbReference type="SAM" id="Coils"/>
    </source>
</evidence>
<dbReference type="InterPro" id="IPR050639">
    <property type="entry name" value="SSR_resolvase"/>
</dbReference>
<evidence type="ECO:0000313" key="4">
    <source>
        <dbReference type="Proteomes" id="UP000608420"/>
    </source>
</evidence>
<dbReference type="Gene3D" id="3.90.1750.20">
    <property type="entry name" value="Putative Large Serine Recombinase, Chain B, Domain 2"/>
    <property type="match status" value="1"/>
</dbReference>
<proteinExistence type="predicted"/>
<evidence type="ECO:0000313" key="3">
    <source>
        <dbReference type="EMBL" id="GGG19752.1"/>
    </source>
</evidence>
<dbReference type="Pfam" id="PF00239">
    <property type="entry name" value="Resolvase"/>
    <property type="match status" value="1"/>
</dbReference>
<evidence type="ECO:0000259" key="2">
    <source>
        <dbReference type="PROSITE" id="PS51737"/>
    </source>
</evidence>
<dbReference type="PANTHER" id="PTHR30461">
    <property type="entry name" value="DNA-INVERTASE FROM LAMBDOID PROPHAGE"/>
    <property type="match status" value="1"/>
</dbReference>
<organism evidence="3 4">
    <name type="scientific">Paenibacillus aceti</name>
    <dbReference type="NCBI Taxonomy" id="1820010"/>
    <lineage>
        <taxon>Bacteria</taxon>
        <taxon>Bacillati</taxon>
        <taxon>Bacillota</taxon>
        <taxon>Bacilli</taxon>
        <taxon>Bacillales</taxon>
        <taxon>Paenibacillaceae</taxon>
        <taxon>Paenibacillus</taxon>
    </lineage>
</organism>
<dbReference type="InterPro" id="IPR025827">
    <property type="entry name" value="Zn_ribbon_recom_dom"/>
</dbReference>
<dbReference type="InterPro" id="IPR011109">
    <property type="entry name" value="DNA_bind_recombinase_dom"/>
</dbReference>
<keyword evidence="4" id="KW-1185">Reference proteome</keyword>
<dbReference type="InterPro" id="IPR038109">
    <property type="entry name" value="DNA_bind_recomb_sf"/>
</dbReference>
<name>A0ABQ1W8F2_9BACL</name>
<sequence length="594" mass="70211">MKVTFYARVSSDSEEQKKSIQSQISYFNDYIERNGYERVEEGIFYRKDGTCELTEGYYVDEGYSGAKSYRHRKAFQEMMKDAKQRKFEMLFVKDIKRFGRNVRETLECIAELKKNNIGVYFDDIQANTLKKDDEFKINMFAALAEQESTSKSSSVHFGKMQGFKKGKWGGKKPYGYNIKEGKLVIKDEEAKIVKIIFDLYINQGMGLRSIAMKLNEQGIPTQSGKNVWDQSLISKLLSNKVYTGEIRNHRTRKTDINLNIIEKVPPEKQIIVQDESIRIIDDELFNRVQIEKDKRLKMHGNFNLKKTLVIHEDGSEEFVSKNTLKRSDTRYSNKHIFSNLLKCGNCGGSLRRKVQNNPTKTYILWFCRNNDQFGKYKCSERNLQHEQELLENIQEEIRAYKDLNIIWERYFSYYLYLKYETTESDESISELNEGLKKLENRRQQILDLYLEGKIEKEHYEVVYEQVNNDISDIKEKINRQVYKEKMISEDVLRFKHFIEKINSVDVDNLSNTTLREIFECIVINTKDGFRDYSLKWKFMGTSFDELDLALKENIRFRKKRIGIQNNGTVEEELSEEEVEAMMSEIELYAEPYLI</sequence>
<dbReference type="InterPro" id="IPR036162">
    <property type="entry name" value="Resolvase-like_N_sf"/>
</dbReference>
<dbReference type="Pfam" id="PF07508">
    <property type="entry name" value="Recombinase"/>
    <property type="match status" value="1"/>
</dbReference>
<dbReference type="InterPro" id="IPR006119">
    <property type="entry name" value="Resolv_N"/>
</dbReference>
<dbReference type="CDD" id="cd00338">
    <property type="entry name" value="Ser_Recombinase"/>
    <property type="match status" value="1"/>
</dbReference>
<dbReference type="SMART" id="SM00857">
    <property type="entry name" value="Resolvase"/>
    <property type="match status" value="1"/>
</dbReference>
<feature type="domain" description="Recombinase" evidence="2">
    <location>
        <begin position="173"/>
        <end position="298"/>
    </location>
</feature>
<dbReference type="Pfam" id="PF13408">
    <property type="entry name" value="Zn_ribbon_recom"/>
    <property type="match status" value="1"/>
</dbReference>
<accession>A0ABQ1W8F2</accession>
<gene>
    <name evidence="3" type="ORF">GCM10010913_47370</name>
</gene>
<dbReference type="EMBL" id="BMIW01000060">
    <property type="protein sequence ID" value="GGG19752.1"/>
    <property type="molecule type" value="Genomic_DNA"/>
</dbReference>
<feature type="coiled-coil region" evidence="1">
    <location>
        <begin position="376"/>
        <end position="403"/>
    </location>
</feature>
<comment type="caution">
    <text evidence="3">The sequence shown here is derived from an EMBL/GenBank/DDBJ whole genome shotgun (WGS) entry which is preliminary data.</text>
</comment>
<dbReference type="Proteomes" id="UP000608420">
    <property type="component" value="Unassembled WGS sequence"/>
</dbReference>
<feature type="coiled-coil region" evidence="1">
    <location>
        <begin position="428"/>
        <end position="476"/>
    </location>
</feature>
<dbReference type="Gene3D" id="3.40.50.1390">
    <property type="entry name" value="Resolvase, N-terminal catalytic domain"/>
    <property type="match status" value="1"/>
</dbReference>
<dbReference type="PROSITE" id="PS51737">
    <property type="entry name" value="RECOMBINASE_DNA_BIND"/>
    <property type="match status" value="1"/>
</dbReference>